<evidence type="ECO:0000313" key="2">
    <source>
        <dbReference type="Proteomes" id="UP000054776"/>
    </source>
</evidence>
<proteinExistence type="predicted"/>
<dbReference type="EMBL" id="JYDH01004197">
    <property type="protein sequence ID" value="KRY04599.1"/>
    <property type="molecule type" value="Genomic_DNA"/>
</dbReference>
<evidence type="ECO:0000313" key="1">
    <source>
        <dbReference type="EMBL" id="KRY04599.1"/>
    </source>
</evidence>
<dbReference type="InParanoid" id="A0A0V0YWC1"/>
<keyword evidence="2" id="KW-1185">Reference proteome</keyword>
<accession>A0A0V0YWC1</accession>
<dbReference type="AlphaFoldDB" id="A0A0V0YWC1"/>
<comment type="caution">
    <text evidence="1">The sequence shown here is derived from an EMBL/GenBank/DDBJ whole genome shotgun (WGS) entry which is preliminary data.</text>
</comment>
<sequence>MENKRNISSTRTDAIKLLLYLPKFTMVDAEQRRRSA</sequence>
<name>A0A0V0YWC1_TRISP</name>
<dbReference type="Proteomes" id="UP000054776">
    <property type="component" value="Unassembled WGS sequence"/>
</dbReference>
<reference evidence="1 2" key="1">
    <citation type="submission" date="2015-01" db="EMBL/GenBank/DDBJ databases">
        <title>Evolution of Trichinella species and genotypes.</title>
        <authorList>
            <person name="Korhonen P.K."/>
            <person name="Edoardo P."/>
            <person name="Giuseppe L.R."/>
            <person name="Gasser R.B."/>
        </authorList>
    </citation>
    <scope>NUCLEOTIDE SEQUENCE [LARGE SCALE GENOMIC DNA]</scope>
    <source>
        <strain evidence="1">ISS3</strain>
    </source>
</reference>
<protein>
    <submittedName>
        <fullName evidence="1">Uncharacterized protein</fullName>
    </submittedName>
</protein>
<organism evidence="1 2">
    <name type="scientific">Trichinella spiralis</name>
    <name type="common">Trichina worm</name>
    <dbReference type="NCBI Taxonomy" id="6334"/>
    <lineage>
        <taxon>Eukaryota</taxon>
        <taxon>Metazoa</taxon>
        <taxon>Ecdysozoa</taxon>
        <taxon>Nematoda</taxon>
        <taxon>Enoplea</taxon>
        <taxon>Dorylaimia</taxon>
        <taxon>Trichinellida</taxon>
        <taxon>Trichinellidae</taxon>
        <taxon>Trichinella</taxon>
    </lineage>
</organism>
<gene>
    <name evidence="1" type="ORF">T01_9454</name>
</gene>